<keyword evidence="1" id="KW-0812">Transmembrane</keyword>
<dbReference type="InterPro" id="IPR000700">
    <property type="entry name" value="PAS-assoc_C"/>
</dbReference>
<dbReference type="InterPro" id="IPR035965">
    <property type="entry name" value="PAS-like_dom_sf"/>
</dbReference>
<dbReference type="Pfam" id="PF00989">
    <property type="entry name" value="PAS"/>
    <property type="match status" value="1"/>
</dbReference>
<feature type="transmembrane region" description="Helical" evidence="1">
    <location>
        <begin position="42"/>
        <end position="62"/>
    </location>
</feature>
<dbReference type="Gene3D" id="3.30.450.20">
    <property type="entry name" value="PAS domain"/>
    <property type="match status" value="1"/>
</dbReference>
<feature type="domain" description="EAL" evidence="4">
    <location>
        <begin position="391"/>
        <end position="645"/>
    </location>
</feature>
<dbReference type="PROSITE" id="PS50887">
    <property type="entry name" value="GGDEF"/>
    <property type="match status" value="1"/>
</dbReference>
<dbReference type="PROSITE" id="PS50883">
    <property type="entry name" value="EAL"/>
    <property type="match status" value="1"/>
</dbReference>
<dbReference type="PANTHER" id="PTHR44757:SF2">
    <property type="entry name" value="BIOFILM ARCHITECTURE MAINTENANCE PROTEIN MBAA"/>
    <property type="match status" value="1"/>
</dbReference>
<dbReference type="PROSITE" id="PS50113">
    <property type="entry name" value="PAC"/>
    <property type="match status" value="1"/>
</dbReference>
<proteinExistence type="predicted"/>
<dbReference type="InterPro" id="IPR001610">
    <property type="entry name" value="PAC"/>
</dbReference>
<sequence>MSAPRTPSKYESTRQLLLVLIGALVFISLLIGWCLQQNIKLYPLLPISLLFISLLSFVIFRLTQIIQQQNQQLAARPSATQTNDRPYQQLVNNANSMILRWDTQGVIHFINPYALDFFGFSEEEILGKNVMETIVPRIETTGRDLAYMIEDIGRNPADYIQNENENIKKDGTRVWITWNNKAILDEQGNTIEILSIGNDITEKKQYEQQIYQLAHFDDLTGLPNRTLFQQRLAEAIVQASGKQQQLVPVFYIDLDRFKPINDSLGHHNGDLLLQKLATRLLDCIQADETLARMGGDEFAVILQAEDNQDNALHSAQHIARQMLKSMAQPFDLNGHQIYVSGSIGIVFYPTDGEKISVLLKNADMAMYQAKQKGKNGYLFYEPHMNSEAMHNLEIETALRNALANNQLEIYYQPSVNLKSGKIECVEALLRWEHPQMGNIAPETFIPIAEESDLILQLGSWVLKQAIAQMHRWQENGLDDFIIAINLSMRQFEDSKLHALIQQVLAEAGLPANRLGLELTESTIMQDSKQGLKTLSQLNDIGVYLFIDDFGTGYSSLSRLRDLPVHMLKIDKSFIANMSKDPQHARLIDAIIAMAHNLDIKVIAEGVETQQQFDYLIQHDCDCIQGYYLSHAISAEELEKFMLRTDKRFLLPGNAVNE</sequence>
<evidence type="ECO:0000259" key="2">
    <source>
        <dbReference type="PROSITE" id="PS50112"/>
    </source>
</evidence>
<dbReference type="GO" id="GO:0006355">
    <property type="term" value="P:regulation of DNA-templated transcription"/>
    <property type="evidence" value="ECO:0007669"/>
    <property type="project" value="InterPro"/>
</dbReference>
<gene>
    <name evidence="6" type="ORF">MNBD_GAMMA24-1669</name>
</gene>
<keyword evidence="1" id="KW-1133">Transmembrane helix</keyword>
<evidence type="ECO:0000256" key="1">
    <source>
        <dbReference type="SAM" id="Phobius"/>
    </source>
</evidence>
<dbReference type="SUPFAM" id="SSF55073">
    <property type="entry name" value="Nucleotide cyclase"/>
    <property type="match status" value="1"/>
</dbReference>
<dbReference type="PANTHER" id="PTHR44757">
    <property type="entry name" value="DIGUANYLATE CYCLASE DGCP"/>
    <property type="match status" value="1"/>
</dbReference>
<dbReference type="InterPro" id="IPR035919">
    <property type="entry name" value="EAL_sf"/>
</dbReference>
<dbReference type="InterPro" id="IPR029787">
    <property type="entry name" value="Nucleotide_cyclase"/>
</dbReference>
<dbReference type="Gene3D" id="3.20.20.450">
    <property type="entry name" value="EAL domain"/>
    <property type="match status" value="1"/>
</dbReference>
<dbReference type="InterPro" id="IPR001633">
    <property type="entry name" value="EAL_dom"/>
</dbReference>
<dbReference type="SUPFAM" id="SSF141868">
    <property type="entry name" value="EAL domain-like"/>
    <property type="match status" value="1"/>
</dbReference>
<feature type="transmembrane region" description="Helical" evidence="1">
    <location>
        <begin position="16"/>
        <end position="35"/>
    </location>
</feature>
<dbReference type="InterPro" id="IPR013767">
    <property type="entry name" value="PAS_fold"/>
</dbReference>
<dbReference type="InterPro" id="IPR000014">
    <property type="entry name" value="PAS"/>
</dbReference>
<dbReference type="InterPro" id="IPR000160">
    <property type="entry name" value="GGDEF_dom"/>
</dbReference>
<dbReference type="InterPro" id="IPR052155">
    <property type="entry name" value="Biofilm_reg_signaling"/>
</dbReference>
<evidence type="ECO:0000259" key="3">
    <source>
        <dbReference type="PROSITE" id="PS50113"/>
    </source>
</evidence>
<dbReference type="PROSITE" id="PS50112">
    <property type="entry name" value="PAS"/>
    <property type="match status" value="1"/>
</dbReference>
<dbReference type="SMART" id="SM00086">
    <property type="entry name" value="PAC"/>
    <property type="match status" value="1"/>
</dbReference>
<dbReference type="EMBL" id="UOFZ01000060">
    <property type="protein sequence ID" value="VAX12701.1"/>
    <property type="molecule type" value="Genomic_DNA"/>
</dbReference>
<dbReference type="FunFam" id="3.20.20.450:FF:000001">
    <property type="entry name" value="Cyclic di-GMP phosphodiesterase yahA"/>
    <property type="match status" value="1"/>
</dbReference>
<accession>A0A3B1BE90</accession>
<protein>
    <submittedName>
        <fullName evidence="6">Diguanylate cyclase/phosphodiesterase (GGDEF &amp; EAL domains) with PAS/PAC sensor(S)</fullName>
    </submittedName>
</protein>
<evidence type="ECO:0000259" key="4">
    <source>
        <dbReference type="PROSITE" id="PS50883"/>
    </source>
</evidence>
<feature type="domain" description="GGDEF" evidence="5">
    <location>
        <begin position="245"/>
        <end position="382"/>
    </location>
</feature>
<dbReference type="SMART" id="SM00267">
    <property type="entry name" value="GGDEF"/>
    <property type="match status" value="1"/>
</dbReference>
<dbReference type="CDD" id="cd01949">
    <property type="entry name" value="GGDEF"/>
    <property type="match status" value="1"/>
</dbReference>
<dbReference type="Gene3D" id="3.30.70.270">
    <property type="match status" value="1"/>
</dbReference>
<evidence type="ECO:0000313" key="6">
    <source>
        <dbReference type="EMBL" id="VAX12701.1"/>
    </source>
</evidence>
<dbReference type="NCBIfam" id="TIGR00254">
    <property type="entry name" value="GGDEF"/>
    <property type="match status" value="1"/>
</dbReference>
<feature type="domain" description="PAS" evidence="2">
    <location>
        <begin position="83"/>
        <end position="136"/>
    </location>
</feature>
<dbReference type="SUPFAM" id="SSF55785">
    <property type="entry name" value="PYP-like sensor domain (PAS domain)"/>
    <property type="match status" value="1"/>
</dbReference>
<dbReference type="InterPro" id="IPR043128">
    <property type="entry name" value="Rev_trsase/Diguanyl_cyclase"/>
</dbReference>
<dbReference type="Pfam" id="PF00563">
    <property type="entry name" value="EAL"/>
    <property type="match status" value="1"/>
</dbReference>
<dbReference type="Pfam" id="PF00990">
    <property type="entry name" value="GGDEF"/>
    <property type="match status" value="1"/>
</dbReference>
<dbReference type="CDD" id="cd00130">
    <property type="entry name" value="PAS"/>
    <property type="match status" value="1"/>
</dbReference>
<dbReference type="CDD" id="cd01948">
    <property type="entry name" value="EAL"/>
    <property type="match status" value="1"/>
</dbReference>
<organism evidence="6">
    <name type="scientific">hydrothermal vent metagenome</name>
    <dbReference type="NCBI Taxonomy" id="652676"/>
    <lineage>
        <taxon>unclassified sequences</taxon>
        <taxon>metagenomes</taxon>
        <taxon>ecological metagenomes</taxon>
    </lineage>
</organism>
<keyword evidence="1" id="KW-0472">Membrane</keyword>
<dbReference type="AlphaFoldDB" id="A0A3B1BE90"/>
<name>A0A3B1BE90_9ZZZZ</name>
<dbReference type="SMART" id="SM00091">
    <property type="entry name" value="PAS"/>
    <property type="match status" value="1"/>
</dbReference>
<dbReference type="SMART" id="SM00052">
    <property type="entry name" value="EAL"/>
    <property type="match status" value="1"/>
</dbReference>
<reference evidence="6" key="1">
    <citation type="submission" date="2018-06" db="EMBL/GenBank/DDBJ databases">
        <authorList>
            <person name="Zhirakovskaya E."/>
        </authorList>
    </citation>
    <scope>NUCLEOTIDE SEQUENCE</scope>
</reference>
<dbReference type="NCBIfam" id="TIGR00229">
    <property type="entry name" value="sensory_box"/>
    <property type="match status" value="1"/>
</dbReference>
<evidence type="ECO:0000259" key="5">
    <source>
        <dbReference type="PROSITE" id="PS50887"/>
    </source>
</evidence>
<feature type="domain" description="PAC" evidence="3">
    <location>
        <begin position="160"/>
        <end position="212"/>
    </location>
</feature>